<dbReference type="Pfam" id="PF19853">
    <property type="entry name" value="DUF6328"/>
    <property type="match status" value="1"/>
</dbReference>
<keyword evidence="1" id="KW-0472">Membrane</keyword>
<feature type="transmembrane region" description="Helical" evidence="1">
    <location>
        <begin position="134"/>
        <end position="157"/>
    </location>
</feature>
<feature type="transmembrane region" description="Helical" evidence="1">
    <location>
        <begin position="30"/>
        <end position="50"/>
    </location>
</feature>
<reference evidence="2 3" key="1">
    <citation type="submission" date="2018-01" db="EMBL/GenBank/DDBJ databases">
        <title>Draft genome sequence of Sphaerisporangium sp. 7K107.</title>
        <authorList>
            <person name="Sahin N."/>
            <person name="Saygin H."/>
            <person name="Ay H."/>
        </authorList>
    </citation>
    <scope>NUCLEOTIDE SEQUENCE [LARGE SCALE GENOMIC DNA]</scope>
    <source>
        <strain evidence="2 3">7K107</strain>
    </source>
</reference>
<keyword evidence="3" id="KW-1185">Reference proteome</keyword>
<gene>
    <name evidence="2" type="ORF">C1I98_18875</name>
</gene>
<dbReference type="AlphaFoldDB" id="A0A2W2GSX5"/>
<accession>A0A2W2GSX5</accession>
<keyword evidence="1" id="KW-1133">Transmembrane helix</keyword>
<dbReference type="EMBL" id="POUA01000142">
    <property type="protein sequence ID" value="PZG43135.1"/>
    <property type="molecule type" value="Genomic_DNA"/>
</dbReference>
<dbReference type="Proteomes" id="UP000248544">
    <property type="component" value="Unassembled WGS sequence"/>
</dbReference>
<evidence type="ECO:0000313" key="3">
    <source>
        <dbReference type="Proteomes" id="UP000248544"/>
    </source>
</evidence>
<name>A0A2W2GSX5_9ACTN</name>
<organism evidence="2 3">
    <name type="scientific">Spongiactinospora gelatinilytica</name>
    <dbReference type="NCBI Taxonomy" id="2666298"/>
    <lineage>
        <taxon>Bacteria</taxon>
        <taxon>Bacillati</taxon>
        <taxon>Actinomycetota</taxon>
        <taxon>Actinomycetes</taxon>
        <taxon>Streptosporangiales</taxon>
        <taxon>Streptosporangiaceae</taxon>
        <taxon>Spongiactinospora</taxon>
    </lineage>
</organism>
<protein>
    <submittedName>
        <fullName evidence="2">Uncharacterized protein</fullName>
    </submittedName>
</protein>
<comment type="caution">
    <text evidence="2">The sequence shown here is derived from an EMBL/GenBank/DDBJ whole genome shotgun (WGS) entry which is preliminary data.</text>
</comment>
<dbReference type="InterPro" id="IPR046291">
    <property type="entry name" value="DUF6328"/>
</dbReference>
<keyword evidence="1" id="KW-0812">Transmembrane</keyword>
<proteinExistence type="predicted"/>
<feature type="transmembrane region" description="Helical" evidence="1">
    <location>
        <begin position="62"/>
        <end position="83"/>
    </location>
</feature>
<evidence type="ECO:0000256" key="1">
    <source>
        <dbReference type="SAM" id="Phobius"/>
    </source>
</evidence>
<feature type="transmembrane region" description="Helical" evidence="1">
    <location>
        <begin position="103"/>
        <end position="128"/>
    </location>
</feature>
<evidence type="ECO:0000313" key="2">
    <source>
        <dbReference type="EMBL" id="PZG43135.1"/>
    </source>
</evidence>
<sequence>MNEPTIRQDSDDESHKERVNRELAELLQGLRVAVTGVQVLFAFLLTVPFAAGFPKVDLVGRWLFFISLMAAAFASVCFIAPAAQHRLLFRTGLKERMLREANVLGVAGAVFLAVAMTSAVALVTEVVINSWQAALFGAAVVLACGWLWFVQPLLSLYRQRNGERPR</sequence>